<dbReference type="RefSeq" id="WP_191199418.1">
    <property type="nucleotide sequence ID" value="NZ_BAAAPA010000005.1"/>
</dbReference>
<reference evidence="1 2" key="1">
    <citation type="submission" date="2020-09" db="EMBL/GenBank/DDBJ databases">
        <title>novel species in genus Nocardioides.</title>
        <authorList>
            <person name="Zhang G."/>
        </authorList>
    </citation>
    <scope>NUCLEOTIDE SEQUENCE [LARGE SCALE GENOMIC DNA]</scope>
    <source>
        <strain evidence="1 2">19197</strain>
    </source>
</reference>
<proteinExistence type="predicted"/>
<protein>
    <recommendedName>
        <fullName evidence="3">DUF3800 domain-containing protein</fullName>
    </recommendedName>
</protein>
<organism evidence="1 2">
    <name type="scientific">Nocardioides hwasunensis</name>
    <dbReference type="NCBI Taxonomy" id="397258"/>
    <lineage>
        <taxon>Bacteria</taxon>
        <taxon>Bacillati</taxon>
        <taxon>Actinomycetota</taxon>
        <taxon>Actinomycetes</taxon>
        <taxon>Propionibacteriales</taxon>
        <taxon>Nocardioidaceae</taxon>
        <taxon>Nocardioides</taxon>
    </lineage>
</organism>
<keyword evidence="2" id="KW-1185">Reference proteome</keyword>
<evidence type="ECO:0000313" key="1">
    <source>
        <dbReference type="EMBL" id="MBD3915083.1"/>
    </source>
</evidence>
<comment type="caution">
    <text evidence="1">The sequence shown here is derived from an EMBL/GenBank/DDBJ whole genome shotgun (WGS) entry which is preliminary data.</text>
</comment>
<name>A0ABR8MGJ4_9ACTN</name>
<sequence length="190" mass="21654">MSARTLCGHVDESMSDTRRDPGAYILAAAICDTTAQDEIRAEMEVLRLKGQNKLHWHDEDHKRRQVIIERVAQLPLMHLVVVRDQMPDARAERRRRLCMQRLLFELDQLEVATVTFESRGPADDRRDIDMVGAMRAEQTITSQLRIEHQKGPLDPLLWVPDAVCGALTADRVGDSTYFAEITAHTQLITL</sequence>
<gene>
    <name evidence="1" type="ORF">IEZ25_10695</name>
</gene>
<evidence type="ECO:0008006" key="3">
    <source>
        <dbReference type="Google" id="ProtNLM"/>
    </source>
</evidence>
<evidence type="ECO:0000313" key="2">
    <source>
        <dbReference type="Proteomes" id="UP000649289"/>
    </source>
</evidence>
<accession>A0ABR8MGJ4</accession>
<dbReference type="Proteomes" id="UP000649289">
    <property type="component" value="Unassembled WGS sequence"/>
</dbReference>
<dbReference type="EMBL" id="JACXYY010000004">
    <property type="protein sequence ID" value="MBD3915083.1"/>
    <property type="molecule type" value="Genomic_DNA"/>
</dbReference>